<reference evidence="3" key="2">
    <citation type="journal article" date="2023" name="Int. J. Mol. Sci.">
        <title>De Novo Assembly and Annotation of 11 Diverse Shrub Willow (Salix) Genomes Reveals Novel Gene Organization in Sex-Linked Regions.</title>
        <authorList>
            <person name="Hyden B."/>
            <person name="Feng K."/>
            <person name="Yates T.B."/>
            <person name="Jawdy S."/>
            <person name="Cereghino C."/>
            <person name="Smart L.B."/>
            <person name="Muchero W."/>
        </authorList>
    </citation>
    <scope>NUCLEOTIDE SEQUENCE</scope>
    <source>
        <tissue evidence="3">Shoot tip</tissue>
    </source>
</reference>
<dbReference type="AlphaFoldDB" id="A0A9Q1ABC6"/>
<evidence type="ECO:0000256" key="1">
    <source>
        <dbReference type="ARBA" id="ARBA00022737"/>
    </source>
</evidence>
<evidence type="ECO:0000313" key="3">
    <source>
        <dbReference type="EMBL" id="KAJ6764834.1"/>
    </source>
</evidence>
<evidence type="ECO:0000256" key="2">
    <source>
        <dbReference type="PROSITE-ProRule" id="PRU00708"/>
    </source>
</evidence>
<protein>
    <submittedName>
        <fullName evidence="3">PENTATRICOPEPTIDE REPEAT-CONTAINING PROTEIN PET309 MITOCHONDRIAL</fullName>
    </submittedName>
</protein>
<feature type="repeat" description="PPR" evidence="2">
    <location>
        <begin position="422"/>
        <end position="456"/>
    </location>
</feature>
<proteinExistence type="predicted"/>
<feature type="repeat" description="PPR" evidence="2">
    <location>
        <begin position="213"/>
        <end position="247"/>
    </location>
</feature>
<dbReference type="PANTHER" id="PTHR47942:SF16">
    <property type="entry name" value="PENTATRICOPEPTIDE REPEAT DOMAIN CONTAINING PROTEIN-RELATED"/>
    <property type="match status" value="1"/>
</dbReference>
<feature type="repeat" description="PPR" evidence="2">
    <location>
        <begin position="178"/>
        <end position="212"/>
    </location>
</feature>
<gene>
    <name evidence="3" type="ORF">OIU74_023665</name>
</gene>
<dbReference type="Proteomes" id="UP001151752">
    <property type="component" value="Chromosome 12"/>
</dbReference>
<dbReference type="Pfam" id="PF13041">
    <property type="entry name" value="PPR_2"/>
    <property type="match status" value="3"/>
</dbReference>
<dbReference type="Gene3D" id="1.25.40.10">
    <property type="entry name" value="Tetratricopeptide repeat domain"/>
    <property type="match status" value="4"/>
</dbReference>
<name>A0A9Q1ABC6_9ROSI</name>
<dbReference type="EMBL" id="JAPFFM010000004">
    <property type="protein sequence ID" value="KAJ6764834.1"/>
    <property type="molecule type" value="Genomic_DNA"/>
</dbReference>
<dbReference type="Pfam" id="PF12854">
    <property type="entry name" value="PPR_1"/>
    <property type="match status" value="1"/>
</dbReference>
<dbReference type="PANTHER" id="PTHR47942">
    <property type="entry name" value="TETRATRICOPEPTIDE REPEAT (TPR)-LIKE SUPERFAMILY PROTEIN-RELATED"/>
    <property type="match status" value="1"/>
</dbReference>
<evidence type="ECO:0000313" key="4">
    <source>
        <dbReference type="Proteomes" id="UP001151752"/>
    </source>
</evidence>
<feature type="repeat" description="PPR" evidence="2">
    <location>
        <begin position="353"/>
        <end position="383"/>
    </location>
</feature>
<sequence>MFCHARSLLRRPNITLTTSILRTLTTVGAATYPEIPLLQESTSYTVTPPIKPWPQRLYPKRLISMITHQDNLDLAFQVFDYAGKYHPGFSHTHATYHSIIDKLSRARAFDAVESLLSQLSRSSSHIKCGDDVFISVIRNYGLAGRPRLALKTFTRIKGEFSMQPSVKLLNTLLNVFVQNKSFNILIKALCKKNDVENALKVFDEMPTMGMIPNLVTYTTILGGFVSRGDLVNAEKVFSEIFDKGWSPDAITYTVLMVGYCKQGRLSDAIKVMDNMEYNGMEPNEITYGVMIDAYCKEKRSGEARNLIDDMLDKKFLPSSTLCCKVIDVLCEDGKVENACHLWKRMLDKNCLPDNAIMSTLIHWLCKEGKVWEARKLFDEFERSTIPSLMTYNTLIAGMCERGELNEAGRLWDDMVEKRRRPNAFTYNMLIKGFTKAGNVKEGIRILEEMLDNGCLPNKSTYTLLIEGLQELGMEGDVDKVVSMAMASREVDADSWDLFLHKIVGNLDCGTGALDRLLMENAT</sequence>
<organism evidence="3 4">
    <name type="scientific">Salix koriyanagi</name>
    <dbReference type="NCBI Taxonomy" id="2511006"/>
    <lineage>
        <taxon>Eukaryota</taxon>
        <taxon>Viridiplantae</taxon>
        <taxon>Streptophyta</taxon>
        <taxon>Embryophyta</taxon>
        <taxon>Tracheophyta</taxon>
        <taxon>Spermatophyta</taxon>
        <taxon>Magnoliopsida</taxon>
        <taxon>eudicotyledons</taxon>
        <taxon>Gunneridae</taxon>
        <taxon>Pentapetalae</taxon>
        <taxon>rosids</taxon>
        <taxon>fabids</taxon>
        <taxon>Malpighiales</taxon>
        <taxon>Salicaceae</taxon>
        <taxon>Saliceae</taxon>
        <taxon>Salix</taxon>
    </lineage>
</organism>
<feature type="repeat" description="PPR" evidence="2">
    <location>
        <begin position="248"/>
        <end position="282"/>
    </location>
</feature>
<dbReference type="NCBIfam" id="TIGR00756">
    <property type="entry name" value="PPR"/>
    <property type="match status" value="7"/>
</dbReference>
<dbReference type="SUPFAM" id="SSF48452">
    <property type="entry name" value="TPR-like"/>
    <property type="match status" value="1"/>
</dbReference>
<reference evidence="3" key="1">
    <citation type="submission" date="2022-11" db="EMBL/GenBank/DDBJ databases">
        <authorList>
            <person name="Hyden B.L."/>
            <person name="Feng K."/>
            <person name="Yates T."/>
            <person name="Jawdy S."/>
            <person name="Smart L.B."/>
            <person name="Muchero W."/>
        </authorList>
    </citation>
    <scope>NUCLEOTIDE SEQUENCE</scope>
    <source>
        <tissue evidence="3">Shoot tip</tissue>
    </source>
</reference>
<keyword evidence="4" id="KW-1185">Reference proteome</keyword>
<feature type="repeat" description="PPR" evidence="2">
    <location>
        <begin position="283"/>
        <end position="317"/>
    </location>
</feature>
<keyword evidence="1" id="KW-0677">Repeat</keyword>
<dbReference type="InterPro" id="IPR051222">
    <property type="entry name" value="PPR/CCM1_RNA-binding"/>
</dbReference>
<accession>A0A9Q1ABC6</accession>
<comment type="caution">
    <text evidence="3">The sequence shown here is derived from an EMBL/GenBank/DDBJ whole genome shotgun (WGS) entry which is preliminary data.</text>
</comment>
<dbReference type="InterPro" id="IPR002885">
    <property type="entry name" value="PPR_rpt"/>
</dbReference>
<feature type="repeat" description="PPR" evidence="2">
    <location>
        <begin position="318"/>
        <end position="352"/>
    </location>
</feature>
<dbReference type="PROSITE" id="PS51375">
    <property type="entry name" value="PPR"/>
    <property type="match status" value="8"/>
</dbReference>
<dbReference type="InterPro" id="IPR011990">
    <property type="entry name" value="TPR-like_helical_dom_sf"/>
</dbReference>
<feature type="repeat" description="PPR" evidence="2">
    <location>
        <begin position="387"/>
        <end position="421"/>
    </location>
</feature>